<comment type="similarity">
    <text evidence="1">Belongs to the short-chain dehydrogenases/reductases (SDR) family.</text>
</comment>
<dbReference type="FunFam" id="3.40.50.720:FF:000084">
    <property type="entry name" value="Short-chain dehydrogenase reductase"/>
    <property type="match status" value="1"/>
</dbReference>
<dbReference type="PRINTS" id="PR00081">
    <property type="entry name" value="GDHRDH"/>
</dbReference>
<evidence type="ECO:0000313" key="3">
    <source>
        <dbReference type="EMBL" id="MBR7825985.1"/>
    </source>
</evidence>
<gene>
    <name evidence="3" type="ORF">KDK95_06685</name>
</gene>
<organism evidence="3 4">
    <name type="scientific">Actinospica acidithermotolerans</name>
    <dbReference type="NCBI Taxonomy" id="2828514"/>
    <lineage>
        <taxon>Bacteria</taxon>
        <taxon>Bacillati</taxon>
        <taxon>Actinomycetota</taxon>
        <taxon>Actinomycetes</taxon>
        <taxon>Catenulisporales</taxon>
        <taxon>Actinospicaceae</taxon>
        <taxon>Actinospica</taxon>
    </lineage>
</organism>
<dbReference type="PANTHER" id="PTHR42760">
    <property type="entry name" value="SHORT-CHAIN DEHYDROGENASES/REDUCTASES FAMILY MEMBER"/>
    <property type="match status" value="1"/>
</dbReference>
<dbReference type="SUPFAM" id="SSF51735">
    <property type="entry name" value="NAD(P)-binding Rossmann-fold domains"/>
    <property type="match status" value="1"/>
</dbReference>
<proteinExistence type="inferred from homology"/>
<accession>A0A941E9E3</accession>
<name>A0A941E9E3_9ACTN</name>
<reference evidence="3" key="1">
    <citation type="submission" date="2021-04" db="EMBL/GenBank/DDBJ databases">
        <title>Genome based classification of Actinospica acidithermotolerans sp. nov., an actinobacterium isolated from an Indonesian hot spring.</title>
        <authorList>
            <person name="Kusuma A.B."/>
            <person name="Putra K.E."/>
            <person name="Nafisah S."/>
            <person name="Loh J."/>
            <person name="Nouioui I."/>
            <person name="Goodfellow M."/>
        </authorList>
    </citation>
    <scope>NUCLEOTIDE SEQUENCE</scope>
    <source>
        <strain evidence="3">MGRD01-02</strain>
    </source>
</reference>
<dbReference type="Proteomes" id="UP000676325">
    <property type="component" value="Unassembled WGS sequence"/>
</dbReference>
<dbReference type="PANTHER" id="PTHR42760:SF5">
    <property type="entry name" value="2-DEHYDRO-3-DEOXY-D-GLUCONATE 5-DEHYDROGENASE"/>
    <property type="match status" value="1"/>
</dbReference>
<protein>
    <submittedName>
        <fullName evidence="3">SDR family oxidoreductase</fullName>
    </submittedName>
</protein>
<dbReference type="AlphaFoldDB" id="A0A941E9E3"/>
<keyword evidence="4" id="KW-1185">Reference proteome</keyword>
<keyword evidence="2" id="KW-0560">Oxidoreductase</keyword>
<dbReference type="Pfam" id="PF13561">
    <property type="entry name" value="adh_short_C2"/>
    <property type="match status" value="1"/>
</dbReference>
<evidence type="ECO:0000313" key="4">
    <source>
        <dbReference type="Proteomes" id="UP000676325"/>
    </source>
</evidence>
<dbReference type="InterPro" id="IPR036291">
    <property type="entry name" value="NAD(P)-bd_dom_sf"/>
</dbReference>
<dbReference type="GO" id="GO:0016616">
    <property type="term" value="F:oxidoreductase activity, acting on the CH-OH group of donors, NAD or NADP as acceptor"/>
    <property type="evidence" value="ECO:0007669"/>
    <property type="project" value="TreeGrafter"/>
</dbReference>
<evidence type="ECO:0000256" key="2">
    <source>
        <dbReference type="ARBA" id="ARBA00023002"/>
    </source>
</evidence>
<evidence type="ECO:0000256" key="1">
    <source>
        <dbReference type="ARBA" id="ARBA00006484"/>
    </source>
</evidence>
<dbReference type="InterPro" id="IPR002347">
    <property type="entry name" value="SDR_fam"/>
</dbReference>
<dbReference type="RefSeq" id="WP_212517132.1">
    <property type="nucleotide sequence ID" value="NZ_JAGSOH010000011.1"/>
</dbReference>
<dbReference type="PROSITE" id="PS00061">
    <property type="entry name" value="ADH_SHORT"/>
    <property type="match status" value="1"/>
</dbReference>
<sequence length="253" mass="27028">MRELFDIRSSRIIVTGGGSGIGAELAWGLAELGASVAATYHSRLEAPSGTYTVAGPKMYRMDLEGIVRDDLQALWRFAEDSLGGSPNVLVNCAGINLREWMWDYSWEDWNQVLDVNASAVFKLAQFMAQNCKARDARAKIINISSLTSITGGRRCIAYTASKHAVAGLTKALAAELGPFGITVNAVAPGYIHTEMTDQLITDEALSAPFLARIPLGRWGSVADMVGPVAFLVSAASDYMTGTTLVVDGGYLSA</sequence>
<dbReference type="EMBL" id="JAGSOH010000011">
    <property type="protein sequence ID" value="MBR7825985.1"/>
    <property type="molecule type" value="Genomic_DNA"/>
</dbReference>
<comment type="caution">
    <text evidence="3">The sequence shown here is derived from an EMBL/GenBank/DDBJ whole genome shotgun (WGS) entry which is preliminary data.</text>
</comment>
<dbReference type="InterPro" id="IPR020904">
    <property type="entry name" value="Sc_DH/Rdtase_CS"/>
</dbReference>
<dbReference type="Gene3D" id="3.40.50.720">
    <property type="entry name" value="NAD(P)-binding Rossmann-like Domain"/>
    <property type="match status" value="1"/>
</dbReference>
<dbReference type="PRINTS" id="PR00080">
    <property type="entry name" value="SDRFAMILY"/>
</dbReference>